<proteinExistence type="predicted"/>
<dbReference type="Proteomes" id="UP001066276">
    <property type="component" value="Chromosome 7"/>
</dbReference>
<feature type="region of interest" description="Disordered" evidence="1">
    <location>
        <begin position="61"/>
        <end position="102"/>
    </location>
</feature>
<gene>
    <name evidence="2" type="ORF">NDU88_005260</name>
</gene>
<reference evidence="2" key="1">
    <citation type="journal article" date="2022" name="bioRxiv">
        <title>Sequencing and chromosome-scale assembly of the giantPleurodeles waltlgenome.</title>
        <authorList>
            <person name="Brown T."/>
            <person name="Elewa A."/>
            <person name="Iarovenko S."/>
            <person name="Subramanian E."/>
            <person name="Araus A.J."/>
            <person name="Petzold A."/>
            <person name="Susuki M."/>
            <person name="Suzuki K.-i.T."/>
            <person name="Hayashi T."/>
            <person name="Toyoda A."/>
            <person name="Oliveira C."/>
            <person name="Osipova E."/>
            <person name="Leigh N.D."/>
            <person name="Simon A."/>
            <person name="Yun M.H."/>
        </authorList>
    </citation>
    <scope>NUCLEOTIDE SEQUENCE</scope>
    <source>
        <strain evidence="2">20211129_DDA</strain>
        <tissue evidence="2">Liver</tissue>
    </source>
</reference>
<protein>
    <recommendedName>
        <fullName evidence="4">Secreted protein</fullName>
    </recommendedName>
</protein>
<organism evidence="2 3">
    <name type="scientific">Pleurodeles waltl</name>
    <name type="common">Iberian ribbed newt</name>
    <dbReference type="NCBI Taxonomy" id="8319"/>
    <lineage>
        <taxon>Eukaryota</taxon>
        <taxon>Metazoa</taxon>
        <taxon>Chordata</taxon>
        <taxon>Craniata</taxon>
        <taxon>Vertebrata</taxon>
        <taxon>Euteleostomi</taxon>
        <taxon>Amphibia</taxon>
        <taxon>Batrachia</taxon>
        <taxon>Caudata</taxon>
        <taxon>Salamandroidea</taxon>
        <taxon>Salamandridae</taxon>
        <taxon>Pleurodelinae</taxon>
        <taxon>Pleurodeles</taxon>
    </lineage>
</organism>
<sequence length="136" mass="14379">MCRLSCALAFAQMSSKSSLGVDPPGNSSPLLWRVPKEPLSGTTTPDQVRLLPLLGLRPASSMSATPVPPGWAPARGSTCRDERSPDSHPAVRRTTSHGPPGPRWAAGEFFFFFLSPAPKPCVSFVPGGARDCFCAA</sequence>
<evidence type="ECO:0008006" key="4">
    <source>
        <dbReference type="Google" id="ProtNLM"/>
    </source>
</evidence>
<accession>A0AAV7PGD8</accession>
<evidence type="ECO:0000313" key="3">
    <source>
        <dbReference type="Proteomes" id="UP001066276"/>
    </source>
</evidence>
<dbReference type="AlphaFoldDB" id="A0AAV7PGD8"/>
<evidence type="ECO:0000313" key="2">
    <source>
        <dbReference type="EMBL" id="KAJ1126854.1"/>
    </source>
</evidence>
<evidence type="ECO:0000256" key="1">
    <source>
        <dbReference type="SAM" id="MobiDB-lite"/>
    </source>
</evidence>
<comment type="caution">
    <text evidence="2">The sequence shown here is derived from an EMBL/GenBank/DDBJ whole genome shotgun (WGS) entry which is preliminary data.</text>
</comment>
<name>A0AAV7PGD8_PLEWA</name>
<keyword evidence="3" id="KW-1185">Reference proteome</keyword>
<dbReference type="EMBL" id="JANPWB010000011">
    <property type="protein sequence ID" value="KAJ1126854.1"/>
    <property type="molecule type" value="Genomic_DNA"/>
</dbReference>